<reference evidence="1 2" key="1">
    <citation type="submission" date="2017-05" db="EMBL/GenBank/DDBJ databases">
        <authorList>
            <person name="Varghese N."/>
            <person name="Submissions S."/>
        </authorList>
    </citation>
    <scope>NUCLEOTIDE SEQUENCE [LARGE SCALE GENOMIC DNA]</scope>
    <source>
        <strain evidence="1 2">DSM 21194</strain>
    </source>
</reference>
<gene>
    <name evidence="1" type="ORF">SAMN06265218_11313</name>
</gene>
<dbReference type="AlphaFoldDB" id="A0A521E304"/>
<organism evidence="1 2">
    <name type="scientific">Fodinibius sediminis</name>
    <dbReference type="NCBI Taxonomy" id="1214077"/>
    <lineage>
        <taxon>Bacteria</taxon>
        <taxon>Pseudomonadati</taxon>
        <taxon>Balneolota</taxon>
        <taxon>Balneolia</taxon>
        <taxon>Balneolales</taxon>
        <taxon>Balneolaceae</taxon>
        <taxon>Fodinibius</taxon>
    </lineage>
</organism>
<name>A0A521E304_9BACT</name>
<dbReference type="Proteomes" id="UP000317593">
    <property type="component" value="Unassembled WGS sequence"/>
</dbReference>
<dbReference type="InterPro" id="IPR023374">
    <property type="entry name" value="AttH-like_dom_sf"/>
</dbReference>
<keyword evidence="2" id="KW-1185">Reference proteome</keyword>
<dbReference type="RefSeq" id="WP_142715221.1">
    <property type="nucleotide sequence ID" value="NZ_FXTH01000013.1"/>
</dbReference>
<sequence length="365" mass="42199">MNILSDPSHDVRTPGQPSGGYEWWYFDAISTDGRHSFVIIFYEGNPFSGRYIDALEDETHPSPAPSQYPAVSISVYEEGEPVYYSFTEFDEEECHFGESDPSVQAGPHRMERKGDGGLQYLLEMNEQLPSGDWLKAEVTFASDDMTGSLFEEEHAASAAGHDWNLVQPRAEVEGTIAIGVRGEAMQTIAFRGVGYHDHNTGREPMRNEFTDWYWGRFHFDHATLVYYVMNRKNQNRKHRAWLIDRSNSRLLRSFDTIETTDKSWSIFGLRSARQLTFQADGTEVRVQQSNLVDNGPFYQRFLSDGFLRMAGERPAVESARGVTEYIYPARIYSRLFWPLVRMRVRQSGGRPHWVQRSGRLYRWTW</sequence>
<dbReference type="EMBL" id="FXTH01000013">
    <property type="protein sequence ID" value="SMO78318.1"/>
    <property type="molecule type" value="Genomic_DNA"/>
</dbReference>
<accession>A0A521E304</accession>
<proteinExistence type="predicted"/>
<dbReference type="OrthoDB" id="5491608at2"/>
<evidence type="ECO:0000313" key="2">
    <source>
        <dbReference type="Proteomes" id="UP000317593"/>
    </source>
</evidence>
<evidence type="ECO:0000313" key="1">
    <source>
        <dbReference type="EMBL" id="SMO78318.1"/>
    </source>
</evidence>
<dbReference type="Gene3D" id="2.40.370.10">
    <property type="entry name" value="AttH-like domain"/>
    <property type="match status" value="1"/>
</dbReference>
<protein>
    <submittedName>
        <fullName evidence="1">Hydroxyneurosporene synthase</fullName>
    </submittedName>
</protein>
<dbReference type="CDD" id="cd21471">
    <property type="entry name" value="CrtC-like"/>
    <property type="match status" value="1"/>
</dbReference>
<dbReference type="SUPFAM" id="SSF159245">
    <property type="entry name" value="AttH-like"/>
    <property type="match status" value="1"/>
</dbReference>